<dbReference type="PROSITE" id="PS51352">
    <property type="entry name" value="THIOREDOXIN_2"/>
    <property type="match status" value="1"/>
</dbReference>
<feature type="active site" description="Cysteine sulfenic acid (-SOH) intermediate; for peroxidase activity" evidence="10">
    <location>
        <position position="44"/>
    </location>
</feature>
<protein>
    <recommendedName>
        <fullName evidence="6">1-Cys peroxiredoxin</fullName>
    </recommendedName>
</protein>
<dbReference type="GO" id="GO:0051920">
    <property type="term" value="F:peroxiredoxin activity"/>
    <property type="evidence" value="ECO:0007669"/>
    <property type="project" value="InterPro"/>
</dbReference>
<evidence type="ECO:0000256" key="1">
    <source>
        <dbReference type="ARBA" id="ARBA00022559"/>
    </source>
</evidence>
<dbReference type="GO" id="GO:0045454">
    <property type="term" value="P:cell redox homeostasis"/>
    <property type="evidence" value="ECO:0007669"/>
    <property type="project" value="TreeGrafter"/>
</dbReference>
<dbReference type="Pfam" id="PF00578">
    <property type="entry name" value="AhpC-TSA"/>
    <property type="match status" value="1"/>
</dbReference>
<comment type="catalytic activity">
    <reaction evidence="8">
        <text>a hydroperoxide + [protein]-dithiol = [protein]-disulfide + an alcohol + H2O</text>
        <dbReference type="Rhea" id="RHEA:10008"/>
        <dbReference type="Rhea" id="RHEA-COMP:10593"/>
        <dbReference type="Rhea" id="RHEA-COMP:10594"/>
        <dbReference type="ChEBI" id="CHEBI:15377"/>
        <dbReference type="ChEBI" id="CHEBI:29950"/>
        <dbReference type="ChEBI" id="CHEBI:30879"/>
        <dbReference type="ChEBI" id="CHEBI:35924"/>
        <dbReference type="ChEBI" id="CHEBI:50058"/>
    </reaction>
</comment>
<dbReference type="InterPro" id="IPR013766">
    <property type="entry name" value="Thioredoxin_domain"/>
</dbReference>
<dbReference type="AlphaFoldDB" id="A0A8K0D6M2"/>
<evidence type="ECO:0000256" key="7">
    <source>
        <dbReference type="ARBA" id="ARBA00037420"/>
    </source>
</evidence>
<keyword evidence="2 9" id="KW-0049">Antioxidant</keyword>
<dbReference type="OrthoDB" id="2996783at2759"/>
<comment type="similarity">
    <text evidence="5">Belongs to the peroxiredoxin family. Prx6 subfamily.</text>
</comment>
<keyword evidence="3 9" id="KW-0560">Oxidoreductase</keyword>
<gene>
    <name evidence="12" type="ORF">ILUMI_09000</name>
</gene>
<evidence type="ECO:0000313" key="12">
    <source>
        <dbReference type="EMBL" id="KAF2897172.1"/>
    </source>
</evidence>
<reference evidence="12" key="1">
    <citation type="submission" date="2019-08" db="EMBL/GenBank/DDBJ databases">
        <title>The genome of the North American firefly Photinus pyralis.</title>
        <authorList>
            <consortium name="Photinus pyralis genome working group"/>
            <person name="Fallon T.R."/>
            <person name="Sander Lower S.E."/>
            <person name="Weng J.-K."/>
        </authorList>
    </citation>
    <scope>NUCLEOTIDE SEQUENCE</scope>
    <source>
        <strain evidence="12">TRF0915ILg1</strain>
        <tissue evidence="12">Whole body</tissue>
    </source>
</reference>
<keyword evidence="4 9" id="KW-0676">Redox-active center</keyword>
<evidence type="ECO:0000259" key="11">
    <source>
        <dbReference type="PROSITE" id="PS51352"/>
    </source>
</evidence>
<organism evidence="12 13">
    <name type="scientific">Ignelater luminosus</name>
    <name type="common">Cucubano</name>
    <name type="synonym">Pyrophorus luminosus</name>
    <dbReference type="NCBI Taxonomy" id="2038154"/>
    <lineage>
        <taxon>Eukaryota</taxon>
        <taxon>Metazoa</taxon>
        <taxon>Ecdysozoa</taxon>
        <taxon>Arthropoda</taxon>
        <taxon>Hexapoda</taxon>
        <taxon>Insecta</taxon>
        <taxon>Pterygota</taxon>
        <taxon>Neoptera</taxon>
        <taxon>Endopterygota</taxon>
        <taxon>Coleoptera</taxon>
        <taxon>Polyphaga</taxon>
        <taxon>Elateriformia</taxon>
        <taxon>Elateroidea</taxon>
        <taxon>Elateridae</taxon>
        <taxon>Agrypninae</taxon>
        <taxon>Pyrophorini</taxon>
        <taxon>Ignelater</taxon>
    </lineage>
</organism>
<evidence type="ECO:0000313" key="13">
    <source>
        <dbReference type="Proteomes" id="UP000801492"/>
    </source>
</evidence>
<dbReference type="GO" id="GO:0005739">
    <property type="term" value="C:mitochondrion"/>
    <property type="evidence" value="ECO:0007669"/>
    <property type="project" value="TreeGrafter"/>
</dbReference>
<evidence type="ECO:0000256" key="10">
    <source>
        <dbReference type="PIRSR" id="PIRSR000239-1"/>
    </source>
</evidence>
<dbReference type="PIRSF" id="PIRSF000239">
    <property type="entry name" value="AHPC"/>
    <property type="match status" value="1"/>
</dbReference>
<dbReference type="InterPro" id="IPR019479">
    <property type="entry name" value="Peroxiredoxin_C"/>
</dbReference>
<evidence type="ECO:0000256" key="9">
    <source>
        <dbReference type="PIRNR" id="PIRNR000239"/>
    </source>
</evidence>
<dbReference type="FunFam" id="3.40.30.10:FF:000011">
    <property type="entry name" value="Peroxiredoxin PRX1"/>
    <property type="match status" value="1"/>
</dbReference>
<dbReference type="Proteomes" id="UP000801492">
    <property type="component" value="Unassembled WGS sequence"/>
</dbReference>
<dbReference type="PANTHER" id="PTHR43503:SF4">
    <property type="entry name" value="PEROXIREDOXIN-6"/>
    <property type="match status" value="1"/>
</dbReference>
<evidence type="ECO:0000256" key="8">
    <source>
        <dbReference type="ARBA" id="ARBA00051132"/>
    </source>
</evidence>
<name>A0A8K0D6M2_IGNLU</name>
<evidence type="ECO:0000256" key="5">
    <source>
        <dbReference type="ARBA" id="ARBA00025719"/>
    </source>
</evidence>
<dbReference type="Gene3D" id="3.30.1020.10">
    <property type="entry name" value="Antioxidant, Horf6, Chain A, domain2"/>
    <property type="match status" value="1"/>
</dbReference>
<evidence type="ECO:0000256" key="3">
    <source>
        <dbReference type="ARBA" id="ARBA00023002"/>
    </source>
</evidence>
<dbReference type="Pfam" id="PF10417">
    <property type="entry name" value="1-cysPrx_C"/>
    <property type="match status" value="1"/>
</dbReference>
<keyword evidence="1 9" id="KW-0575">Peroxidase</keyword>
<dbReference type="EMBL" id="VTPC01004427">
    <property type="protein sequence ID" value="KAF2897172.1"/>
    <property type="molecule type" value="Genomic_DNA"/>
</dbReference>
<dbReference type="SUPFAM" id="SSF52833">
    <property type="entry name" value="Thioredoxin-like"/>
    <property type="match status" value="1"/>
</dbReference>
<comment type="caution">
    <text evidence="12">The sequence shown here is derived from an EMBL/GenBank/DDBJ whole genome shotgun (WGS) entry which is preliminary data.</text>
</comment>
<evidence type="ECO:0000256" key="2">
    <source>
        <dbReference type="ARBA" id="ARBA00022862"/>
    </source>
</evidence>
<dbReference type="InterPro" id="IPR045020">
    <property type="entry name" value="PRX_1cys"/>
</dbReference>
<evidence type="ECO:0000256" key="6">
    <source>
        <dbReference type="ARBA" id="ARBA00026176"/>
    </source>
</evidence>
<dbReference type="PANTHER" id="PTHR43503">
    <property type="entry name" value="MCG48959-RELATED"/>
    <property type="match status" value="1"/>
</dbReference>
<dbReference type="CDD" id="cd03016">
    <property type="entry name" value="PRX_1cys"/>
    <property type="match status" value="1"/>
</dbReference>
<evidence type="ECO:0000256" key="4">
    <source>
        <dbReference type="ARBA" id="ARBA00023284"/>
    </source>
</evidence>
<accession>A0A8K0D6M2</accession>
<feature type="domain" description="Thioredoxin" evidence="11">
    <location>
        <begin position="2"/>
        <end position="165"/>
    </location>
</feature>
<dbReference type="Gene3D" id="3.40.30.10">
    <property type="entry name" value="Glutaredoxin"/>
    <property type="match status" value="1"/>
</dbReference>
<sequence>MVNLGELFPNFQANTTIGPITFHEWLGDSWGILFSHPADFTPVCTTELARVVQLQPEFQKRGVKVIALSCDSVESHNQWADDIKLYAKCSSDSFPYPIIADEKRNLATELNMIDPDEKGPDGIPLTARAVFVVDPNKKMRLSILYPATTGRNFDEILRVIDSLQLTDKHKVATPVDWKPGEPVMVQPTVPEDQLPTMFPRVTVVALPSGKTYMRQTPHPGVN</sequence>
<dbReference type="InterPro" id="IPR024706">
    <property type="entry name" value="Peroxiredoxin_AhpC-typ"/>
</dbReference>
<comment type="function">
    <text evidence="7">Thiol-specific peroxidase that catalyzes the reduction of hydrogen peroxide and organic hydroperoxides to water and alcohols, respectively. Plays a role in cell protection against oxidative stress by detoxifying peroxides.</text>
</comment>
<dbReference type="InterPro" id="IPR036249">
    <property type="entry name" value="Thioredoxin-like_sf"/>
</dbReference>
<dbReference type="InterPro" id="IPR000866">
    <property type="entry name" value="AhpC/TSA"/>
</dbReference>
<dbReference type="GO" id="GO:0005829">
    <property type="term" value="C:cytosol"/>
    <property type="evidence" value="ECO:0007669"/>
    <property type="project" value="TreeGrafter"/>
</dbReference>
<keyword evidence="13" id="KW-1185">Reference proteome</keyword>
<proteinExistence type="inferred from homology"/>
<dbReference type="FunFam" id="3.30.1020.10:FF:000001">
    <property type="entry name" value="1-Cys peroxiredoxin"/>
    <property type="match status" value="1"/>
</dbReference>